<keyword evidence="2" id="KW-0472">Membrane</keyword>
<keyword evidence="2" id="KW-1133">Transmembrane helix</keyword>
<gene>
    <name evidence="3" type="ORF">K8U80_07050</name>
</gene>
<protein>
    <submittedName>
        <fullName evidence="3">Uncharacterized protein</fullName>
    </submittedName>
</protein>
<accession>A0A921IPK2</accession>
<name>A0A921IPK2_9ACTN</name>
<dbReference type="AlphaFoldDB" id="A0A921IPK2"/>
<evidence type="ECO:0000256" key="1">
    <source>
        <dbReference type="SAM" id="MobiDB-lite"/>
    </source>
</evidence>
<feature type="transmembrane region" description="Helical" evidence="2">
    <location>
        <begin position="68"/>
        <end position="89"/>
    </location>
</feature>
<proteinExistence type="predicted"/>
<feature type="region of interest" description="Disordered" evidence="1">
    <location>
        <begin position="1"/>
        <end position="22"/>
    </location>
</feature>
<evidence type="ECO:0000256" key="2">
    <source>
        <dbReference type="SAM" id="Phobius"/>
    </source>
</evidence>
<dbReference type="Proteomes" id="UP000746751">
    <property type="component" value="Unassembled WGS sequence"/>
</dbReference>
<feature type="transmembrane region" description="Helical" evidence="2">
    <location>
        <begin position="30"/>
        <end position="56"/>
    </location>
</feature>
<sequence length="101" mass="11304">MSKKSNVDKIREAKERERANARERSVDNDILFSLPVTKVMLAALAVAIVLYVLSYVGEVLGVGALQHYGHVASYVLFALTFFLLVVARVQAKKLTRERRGQ</sequence>
<organism evidence="3 4">
    <name type="scientific">Collinsella ihumii</name>
    <dbReference type="NCBI Taxonomy" id="1720204"/>
    <lineage>
        <taxon>Bacteria</taxon>
        <taxon>Bacillati</taxon>
        <taxon>Actinomycetota</taxon>
        <taxon>Coriobacteriia</taxon>
        <taxon>Coriobacteriales</taxon>
        <taxon>Coriobacteriaceae</taxon>
        <taxon>Collinsella</taxon>
    </lineage>
</organism>
<comment type="caution">
    <text evidence="3">The sequence shown here is derived from an EMBL/GenBank/DDBJ whole genome shotgun (WGS) entry which is preliminary data.</text>
</comment>
<reference evidence="3" key="1">
    <citation type="journal article" date="2021" name="PeerJ">
        <title>Extensive microbial diversity within the chicken gut microbiome revealed by metagenomics and culture.</title>
        <authorList>
            <person name="Gilroy R."/>
            <person name="Ravi A."/>
            <person name="Getino M."/>
            <person name="Pursley I."/>
            <person name="Horton D.L."/>
            <person name="Alikhan N.F."/>
            <person name="Baker D."/>
            <person name="Gharbi K."/>
            <person name="Hall N."/>
            <person name="Watson M."/>
            <person name="Adriaenssens E.M."/>
            <person name="Foster-Nyarko E."/>
            <person name="Jarju S."/>
            <person name="Secka A."/>
            <person name="Antonio M."/>
            <person name="Oren A."/>
            <person name="Chaudhuri R.R."/>
            <person name="La Ragione R."/>
            <person name="Hildebrand F."/>
            <person name="Pallen M.J."/>
        </authorList>
    </citation>
    <scope>NUCLEOTIDE SEQUENCE</scope>
    <source>
        <strain evidence="3">ChiGjej2B2-7701</strain>
    </source>
</reference>
<evidence type="ECO:0000313" key="4">
    <source>
        <dbReference type="Proteomes" id="UP000746751"/>
    </source>
</evidence>
<reference evidence="3" key="2">
    <citation type="submission" date="2021-09" db="EMBL/GenBank/DDBJ databases">
        <authorList>
            <person name="Gilroy R."/>
        </authorList>
    </citation>
    <scope>NUCLEOTIDE SEQUENCE</scope>
    <source>
        <strain evidence="3">ChiGjej2B2-7701</strain>
    </source>
</reference>
<evidence type="ECO:0000313" key="3">
    <source>
        <dbReference type="EMBL" id="HJG31139.1"/>
    </source>
</evidence>
<dbReference type="EMBL" id="DYVF01000043">
    <property type="protein sequence ID" value="HJG31139.1"/>
    <property type="molecule type" value="Genomic_DNA"/>
</dbReference>
<keyword evidence="2" id="KW-0812">Transmembrane</keyword>